<dbReference type="PANTHER" id="PTHR48106:SF13">
    <property type="entry name" value="QUINONE OXIDOREDUCTASE-RELATED"/>
    <property type="match status" value="1"/>
</dbReference>
<dbReference type="Gene3D" id="3.90.180.10">
    <property type="entry name" value="Medium-chain alcohol dehydrogenases, catalytic domain"/>
    <property type="match status" value="1"/>
</dbReference>
<dbReference type="InterPro" id="IPR013149">
    <property type="entry name" value="ADH-like_C"/>
</dbReference>
<dbReference type="FunFam" id="3.40.50.720:FF:000053">
    <property type="entry name" value="Quinone oxidoreductase 1"/>
    <property type="match status" value="1"/>
</dbReference>
<dbReference type="InterPro" id="IPR047618">
    <property type="entry name" value="QOR-like"/>
</dbReference>
<dbReference type="Proteomes" id="UP000292507">
    <property type="component" value="Unassembled WGS sequence"/>
</dbReference>
<gene>
    <name evidence="4" type="ORF">BKA19_1899</name>
</gene>
<sequence>MYAIRAMRPGGADVLEYGEVPDPHPGPGELLVEVIASGVNFIDTYRRSGVYASEFPHVPGAEAMGTVVALGPGVEGIAVGQRVAWVDVLRSYAQLAVVPSARAVVIPDGVDDASAAALPLQGITAHYLAVSTYPVQRGDTVLVHAAAGGVGLLLTQLAVSRGARVIGTVSTAAKEALAREAGVSDVIRYDELQDLAAELPAVVRELTAGTGVDAVYDGVGRATFEASLGSLKPRGMVALFGAASGQVPPFDLQRLIAFHSAYVTRPTIGDYIADREELTWRAREVFDAAAAGLLTARVGGLYPLQEAADAHGDLESRRTTAKLLLVPPGSPLSS</sequence>
<dbReference type="GO" id="GO:0003960">
    <property type="term" value="F:quinone reductase (NADPH) activity"/>
    <property type="evidence" value="ECO:0007669"/>
    <property type="project" value="InterPro"/>
</dbReference>
<feature type="domain" description="Enoyl reductase (ER)" evidence="3">
    <location>
        <begin position="10"/>
        <end position="325"/>
    </location>
</feature>
<dbReference type="Gene3D" id="3.40.50.720">
    <property type="entry name" value="NAD(P)-binding Rossmann-like Domain"/>
    <property type="match status" value="1"/>
</dbReference>
<dbReference type="EMBL" id="SHKV01000001">
    <property type="protein sequence ID" value="RZU32204.1"/>
    <property type="molecule type" value="Genomic_DNA"/>
</dbReference>
<dbReference type="AlphaFoldDB" id="A0A4Q7Y6R5"/>
<dbReference type="CDD" id="cd05286">
    <property type="entry name" value="QOR2"/>
    <property type="match status" value="1"/>
</dbReference>
<dbReference type="InterPro" id="IPR013154">
    <property type="entry name" value="ADH-like_N"/>
</dbReference>
<dbReference type="InterPro" id="IPR020843">
    <property type="entry name" value="ER"/>
</dbReference>
<dbReference type="SUPFAM" id="SSF50129">
    <property type="entry name" value="GroES-like"/>
    <property type="match status" value="1"/>
</dbReference>
<dbReference type="SMART" id="SM00829">
    <property type="entry name" value="PKS_ER"/>
    <property type="match status" value="1"/>
</dbReference>
<evidence type="ECO:0000259" key="3">
    <source>
        <dbReference type="SMART" id="SM00829"/>
    </source>
</evidence>
<proteinExistence type="predicted"/>
<dbReference type="InterPro" id="IPR036291">
    <property type="entry name" value="NAD(P)-bd_dom_sf"/>
</dbReference>
<protein>
    <submittedName>
        <fullName evidence="4">NADPH2:quinone reductase</fullName>
    </submittedName>
</protein>
<accession>A0A4Q7Y6R5</accession>
<dbReference type="Pfam" id="PF08240">
    <property type="entry name" value="ADH_N"/>
    <property type="match status" value="1"/>
</dbReference>
<dbReference type="InterPro" id="IPR011032">
    <property type="entry name" value="GroES-like_sf"/>
</dbReference>
<evidence type="ECO:0000313" key="5">
    <source>
        <dbReference type="Proteomes" id="UP000292507"/>
    </source>
</evidence>
<dbReference type="GO" id="GO:0005829">
    <property type="term" value="C:cytosol"/>
    <property type="evidence" value="ECO:0007669"/>
    <property type="project" value="TreeGrafter"/>
</dbReference>
<dbReference type="GO" id="GO:0035925">
    <property type="term" value="F:mRNA 3'-UTR AU-rich region binding"/>
    <property type="evidence" value="ECO:0007669"/>
    <property type="project" value="TreeGrafter"/>
</dbReference>
<keyword evidence="2" id="KW-0560">Oxidoreductase</keyword>
<evidence type="ECO:0000256" key="1">
    <source>
        <dbReference type="ARBA" id="ARBA00022857"/>
    </source>
</evidence>
<dbReference type="SUPFAM" id="SSF51735">
    <property type="entry name" value="NAD(P)-binding Rossmann-fold domains"/>
    <property type="match status" value="1"/>
</dbReference>
<name>A0A4Q7Y6R5_9ACTN</name>
<comment type="caution">
    <text evidence="4">The sequence shown here is derived from an EMBL/GenBank/DDBJ whole genome shotgun (WGS) entry which is preliminary data.</text>
</comment>
<keyword evidence="1" id="KW-0521">NADP</keyword>
<organism evidence="4 5">
    <name type="scientific">Blastococcus saxobsidens</name>
    <dbReference type="NCBI Taxonomy" id="138336"/>
    <lineage>
        <taxon>Bacteria</taxon>
        <taxon>Bacillati</taxon>
        <taxon>Actinomycetota</taxon>
        <taxon>Actinomycetes</taxon>
        <taxon>Geodermatophilales</taxon>
        <taxon>Geodermatophilaceae</taxon>
        <taxon>Blastococcus</taxon>
    </lineage>
</organism>
<reference evidence="4 5" key="1">
    <citation type="submission" date="2019-02" db="EMBL/GenBank/DDBJ databases">
        <title>Sequencing the genomes of 1000 actinobacteria strains.</title>
        <authorList>
            <person name="Klenk H.-P."/>
        </authorList>
    </citation>
    <scope>NUCLEOTIDE SEQUENCE [LARGE SCALE GENOMIC DNA]</scope>
    <source>
        <strain evidence="4 5">DSM 44509</strain>
    </source>
</reference>
<dbReference type="PANTHER" id="PTHR48106">
    <property type="entry name" value="QUINONE OXIDOREDUCTASE PIG3-RELATED"/>
    <property type="match status" value="1"/>
</dbReference>
<keyword evidence="5" id="KW-1185">Reference proteome</keyword>
<dbReference type="Pfam" id="PF00107">
    <property type="entry name" value="ADH_zinc_N"/>
    <property type="match status" value="1"/>
</dbReference>
<evidence type="ECO:0000313" key="4">
    <source>
        <dbReference type="EMBL" id="RZU32204.1"/>
    </source>
</evidence>
<evidence type="ECO:0000256" key="2">
    <source>
        <dbReference type="ARBA" id="ARBA00023002"/>
    </source>
</evidence>
<dbReference type="GO" id="GO:0070402">
    <property type="term" value="F:NADPH binding"/>
    <property type="evidence" value="ECO:0007669"/>
    <property type="project" value="TreeGrafter"/>
</dbReference>